<dbReference type="EMBL" id="ACEB01000004">
    <property type="protein sequence ID" value="EEG28033.1"/>
    <property type="molecule type" value="Genomic_DNA"/>
</dbReference>
<dbReference type="HOGENOM" id="CLU_3134625_0_0_11"/>
<evidence type="ECO:0000313" key="2">
    <source>
        <dbReference type="Proteomes" id="UP000006247"/>
    </source>
</evidence>
<organism evidence="1 2">
    <name type="scientific">Corynebacterium matruchotii ATCC 33806</name>
    <dbReference type="NCBI Taxonomy" id="566549"/>
    <lineage>
        <taxon>Bacteria</taxon>
        <taxon>Bacillati</taxon>
        <taxon>Actinomycetota</taxon>
        <taxon>Actinomycetes</taxon>
        <taxon>Mycobacteriales</taxon>
        <taxon>Corynebacteriaceae</taxon>
        <taxon>Corynebacterium</taxon>
    </lineage>
</organism>
<name>C0E0E2_9CORY</name>
<protein>
    <submittedName>
        <fullName evidence="1">Uncharacterized protein</fullName>
    </submittedName>
</protein>
<dbReference type="Proteomes" id="UP000006247">
    <property type="component" value="Unassembled WGS sequence"/>
</dbReference>
<proteinExistence type="predicted"/>
<gene>
    <name evidence="1" type="ORF">CORMATOL_00442</name>
</gene>
<dbReference type="AlphaFoldDB" id="C0E0E2"/>
<evidence type="ECO:0000313" key="1">
    <source>
        <dbReference type="EMBL" id="EEG28033.1"/>
    </source>
</evidence>
<sequence length="49" mass="5559">MPPPLREDAAWEQPRYSTTLGVIFANIPDADSRLLGSHRGQAHRLKLEF</sequence>
<accession>C0E0E2</accession>
<comment type="caution">
    <text evidence="1">The sequence shown here is derived from an EMBL/GenBank/DDBJ whole genome shotgun (WGS) entry which is preliminary data.</text>
</comment>
<reference evidence="1 2" key="1">
    <citation type="submission" date="2009-01" db="EMBL/GenBank/DDBJ databases">
        <authorList>
            <person name="Fulton L."/>
            <person name="Clifton S."/>
            <person name="Chinwalla A.T."/>
            <person name="Mitreva M."/>
            <person name="Sodergren E."/>
            <person name="Weinstock G."/>
            <person name="Clifton S."/>
            <person name="Dooling D.J."/>
            <person name="Fulton B."/>
            <person name="Minx P."/>
            <person name="Pepin K.H."/>
            <person name="Johnson M."/>
            <person name="Bhonagiri V."/>
            <person name="Nash W.E."/>
            <person name="Mardis E.R."/>
            <person name="Wilson R.K."/>
        </authorList>
    </citation>
    <scope>NUCLEOTIDE SEQUENCE [LARGE SCALE GENOMIC DNA]</scope>
    <source>
        <strain evidence="1 2">ATCC 33806</strain>
    </source>
</reference>